<keyword evidence="6" id="KW-1185">Reference proteome</keyword>
<name>A0A372EPJ3_9BURK</name>
<dbReference type="Gene3D" id="3.90.950.10">
    <property type="match status" value="1"/>
</dbReference>
<dbReference type="GO" id="GO:0036221">
    <property type="term" value="F:UTP diphosphatase activity"/>
    <property type="evidence" value="ECO:0007669"/>
    <property type="project" value="RHEA"/>
</dbReference>
<evidence type="ECO:0000313" key="6">
    <source>
        <dbReference type="Proteomes" id="UP000261931"/>
    </source>
</evidence>
<comment type="subcellular location">
    <subcellularLocation>
        <location evidence="4">Cytoplasm</location>
    </subcellularLocation>
</comment>
<comment type="function">
    <text evidence="4">Nucleoside triphosphate pyrophosphatase that hydrolyzes dTTP and UTP. May have a dual role in cell division arrest and in preventing the incorporation of modified nucleotides into cellular nucleic acids.</text>
</comment>
<dbReference type="EMBL" id="QVLS01000001">
    <property type="protein sequence ID" value="RFP82543.1"/>
    <property type="molecule type" value="Genomic_DNA"/>
</dbReference>
<feature type="site" description="Important for substrate specificity" evidence="4">
    <location>
        <position position="89"/>
    </location>
</feature>
<comment type="catalytic activity">
    <reaction evidence="4">
        <text>dTTP + H2O = dTMP + diphosphate + H(+)</text>
        <dbReference type="Rhea" id="RHEA:28534"/>
        <dbReference type="ChEBI" id="CHEBI:15377"/>
        <dbReference type="ChEBI" id="CHEBI:15378"/>
        <dbReference type="ChEBI" id="CHEBI:33019"/>
        <dbReference type="ChEBI" id="CHEBI:37568"/>
        <dbReference type="ChEBI" id="CHEBI:63528"/>
        <dbReference type="EC" id="3.6.1.9"/>
    </reaction>
</comment>
<keyword evidence="4" id="KW-0963">Cytoplasm</keyword>
<dbReference type="RefSeq" id="WP_116957228.1">
    <property type="nucleotide sequence ID" value="NZ_QVLS01000001.1"/>
</dbReference>
<dbReference type="GO" id="GO:0009117">
    <property type="term" value="P:nucleotide metabolic process"/>
    <property type="evidence" value="ECO:0007669"/>
    <property type="project" value="UniProtKB-KW"/>
</dbReference>
<dbReference type="Pfam" id="PF02545">
    <property type="entry name" value="Maf"/>
    <property type="match status" value="1"/>
</dbReference>
<comment type="catalytic activity">
    <reaction evidence="4">
        <text>UTP + H2O = UMP + diphosphate + H(+)</text>
        <dbReference type="Rhea" id="RHEA:29395"/>
        <dbReference type="ChEBI" id="CHEBI:15377"/>
        <dbReference type="ChEBI" id="CHEBI:15378"/>
        <dbReference type="ChEBI" id="CHEBI:33019"/>
        <dbReference type="ChEBI" id="CHEBI:46398"/>
        <dbReference type="ChEBI" id="CHEBI:57865"/>
        <dbReference type="EC" id="3.6.1.9"/>
    </reaction>
</comment>
<dbReference type="EC" id="3.6.1.9" evidence="4"/>
<dbReference type="Proteomes" id="UP000261931">
    <property type="component" value="Unassembled WGS sequence"/>
</dbReference>
<organism evidence="5 6">
    <name type="scientific">Hydrogenophaga borbori</name>
    <dbReference type="NCBI Taxonomy" id="2294117"/>
    <lineage>
        <taxon>Bacteria</taxon>
        <taxon>Pseudomonadati</taxon>
        <taxon>Pseudomonadota</taxon>
        <taxon>Betaproteobacteria</taxon>
        <taxon>Burkholderiales</taxon>
        <taxon>Comamonadaceae</taxon>
        <taxon>Hydrogenophaga</taxon>
    </lineage>
</organism>
<dbReference type="SUPFAM" id="SSF52972">
    <property type="entry name" value="ITPase-like"/>
    <property type="match status" value="1"/>
</dbReference>
<feature type="active site" description="Proton acceptor" evidence="4">
    <location>
        <position position="88"/>
    </location>
</feature>
<comment type="caution">
    <text evidence="4">Lacks conserved residue(s) required for the propagation of feature annotation.</text>
</comment>
<dbReference type="PANTHER" id="PTHR43213">
    <property type="entry name" value="BIFUNCTIONAL DTTP/UTP PYROPHOSPHATASE/METHYLTRANSFERASE PROTEIN-RELATED"/>
    <property type="match status" value="1"/>
</dbReference>
<dbReference type="InterPro" id="IPR029001">
    <property type="entry name" value="ITPase-like_fam"/>
</dbReference>
<comment type="similarity">
    <text evidence="4">Belongs to the Maf family. YhdE subfamily.</text>
</comment>
<dbReference type="GO" id="GO:0005737">
    <property type="term" value="C:cytoplasm"/>
    <property type="evidence" value="ECO:0007669"/>
    <property type="project" value="UniProtKB-SubCell"/>
</dbReference>
<dbReference type="GO" id="GO:0036218">
    <property type="term" value="F:dTTP diphosphatase activity"/>
    <property type="evidence" value="ECO:0007669"/>
    <property type="project" value="RHEA"/>
</dbReference>
<evidence type="ECO:0000256" key="2">
    <source>
        <dbReference type="ARBA" id="ARBA00022801"/>
    </source>
</evidence>
<dbReference type="HAMAP" id="MF_00528">
    <property type="entry name" value="Maf"/>
    <property type="match status" value="1"/>
</dbReference>
<dbReference type="PIRSF" id="PIRSF006305">
    <property type="entry name" value="Maf"/>
    <property type="match status" value="1"/>
</dbReference>
<protein>
    <recommendedName>
        <fullName evidence="4">dTTP/UTP pyrophosphatase</fullName>
        <shortName evidence="4">dTTPase/UTPase</shortName>
        <ecNumber evidence="4">3.6.1.9</ecNumber>
    </recommendedName>
    <alternativeName>
        <fullName evidence="4">Nucleoside triphosphate pyrophosphatase</fullName>
    </alternativeName>
    <alternativeName>
        <fullName evidence="4">Nucleotide pyrophosphatase</fullName>
        <shortName evidence="4">Nucleotide PPase</shortName>
    </alternativeName>
</protein>
<evidence type="ECO:0000256" key="1">
    <source>
        <dbReference type="ARBA" id="ARBA00001968"/>
    </source>
</evidence>
<dbReference type="PANTHER" id="PTHR43213:SF5">
    <property type="entry name" value="BIFUNCTIONAL DTTP_UTP PYROPHOSPHATASE_METHYLTRANSFERASE PROTEIN-RELATED"/>
    <property type="match status" value="1"/>
</dbReference>
<evidence type="ECO:0000313" key="5">
    <source>
        <dbReference type="EMBL" id="RFP82543.1"/>
    </source>
</evidence>
<dbReference type="CDD" id="cd00555">
    <property type="entry name" value="Maf"/>
    <property type="match status" value="1"/>
</dbReference>
<dbReference type="AlphaFoldDB" id="A0A372EPJ3"/>
<reference evidence="5 6" key="1">
    <citation type="submission" date="2018-08" db="EMBL/GenBank/DDBJ databases">
        <title>Hydrogenophaga sp. LA-38 isolated from sludge.</title>
        <authorList>
            <person name="Im W.-T."/>
        </authorList>
    </citation>
    <scope>NUCLEOTIDE SEQUENCE [LARGE SCALE GENOMIC DNA]</scope>
    <source>
        <strain evidence="5 6">LA-38</strain>
    </source>
</reference>
<gene>
    <name evidence="5" type="ORF">DY262_01555</name>
</gene>
<dbReference type="NCBIfam" id="TIGR00172">
    <property type="entry name" value="maf"/>
    <property type="match status" value="1"/>
</dbReference>
<sequence>MKQPGPGGEPFVYLASQSPRRRELLTQWGVRHEPLLPDADEDAESLEAARPNEAPARYVQRVTALKLEAALARLKRRGLPPAPVLCADTTVALGRRILGKPADAAEARRMLADLSGRTHRVLTAVAVGRGARRWAALSTSLVSFDTLTPTQIRRYVEGGEPMGKAGAYAIQGHAGLWVSRIAGSHTGIVGLPAFETAGLLRAAGLPIL</sequence>
<feature type="site" description="Important for substrate specificity" evidence="4">
    <location>
        <position position="171"/>
    </location>
</feature>
<feature type="site" description="Important for substrate specificity" evidence="4">
    <location>
        <position position="20"/>
    </location>
</feature>
<evidence type="ECO:0000256" key="3">
    <source>
        <dbReference type="ARBA" id="ARBA00023080"/>
    </source>
</evidence>
<proteinExistence type="inferred from homology"/>
<comment type="cofactor">
    <cofactor evidence="1 4">
        <name>a divalent metal cation</name>
        <dbReference type="ChEBI" id="CHEBI:60240"/>
    </cofactor>
</comment>
<comment type="caution">
    <text evidence="5">The sequence shown here is derived from an EMBL/GenBank/DDBJ whole genome shotgun (WGS) entry which is preliminary data.</text>
</comment>
<keyword evidence="2 4" id="KW-0378">Hydrolase</keyword>
<dbReference type="InterPro" id="IPR003697">
    <property type="entry name" value="Maf-like"/>
</dbReference>
<evidence type="ECO:0000256" key="4">
    <source>
        <dbReference type="HAMAP-Rule" id="MF_00528"/>
    </source>
</evidence>
<keyword evidence="3 4" id="KW-0546">Nucleotide metabolism</keyword>
<accession>A0A372EPJ3</accession>